<comment type="caution">
    <text evidence="2">The sequence shown here is derived from an EMBL/GenBank/DDBJ whole genome shotgun (WGS) entry which is preliminary data.</text>
</comment>
<feature type="compositionally biased region" description="Basic and acidic residues" evidence="1">
    <location>
        <begin position="60"/>
        <end position="73"/>
    </location>
</feature>
<gene>
    <name evidence="2" type="ORF">ACFPJA_04875</name>
</gene>
<keyword evidence="3" id="KW-1185">Reference proteome</keyword>
<feature type="region of interest" description="Disordered" evidence="1">
    <location>
        <begin position="53"/>
        <end position="73"/>
    </location>
</feature>
<evidence type="ECO:0000256" key="1">
    <source>
        <dbReference type="SAM" id="MobiDB-lite"/>
    </source>
</evidence>
<dbReference type="AlphaFoldDB" id="A0ABD5QP35"/>
<name>A0ABD5QP35_9EURY</name>
<dbReference type="Proteomes" id="UP001596145">
    <property type="component" value="Unassembled WGS sequence"/>
</dbReference>
<dbReference type="RefSeq" id="WP_122104342.1">
    <property type="nucleotide sequence ID" value="NZ_JBHSKV010000007.1"/>
</dbReference>
<evidence type="ECO:0000313" key="3">
    <source>
        <dbReference type="Proteomes" id="UP001596145"/>
    </source>
</evidence>
<reference evidence="2 3" key="1">
    <citation type="journal article" date="2019" name="Int. J. Syst. Evol. Microbiol.">
        <title>The Global Catalogue of Microorganisms (GCM) 10K type strain sequencing project: providing services to taxonomists for standard genome sequencing and annotation.</title>
        <authorList>
            <consortium name="The Broad Institute Genomics Platform"/>
            <consortium name="The Broad Institute Genome Sequencing Center for Infectious Disease"/>
            <person name="Wu L."/>
            <person name="Ma J."/>
        </authorList>
    </citation>
    <scope>NUCLEOTIDE SEQUENCE [LARGE SCALE GENOMIC DNA]</scope>
    <source>
        <strain evidence="2 3">CGMCC 1.16026</strain>
    </source>
</reference>
<dbReference type="EMBL" id="JBHSKV010000007">
    <property type="protein sequence ID" value="MFC5134055.1"/>
    <property type="molecule type" value="Genomic_DNA"/>
</dbReference>
<organism evidence="2 3">
    <name type="scientific">Halorubrum glutamatedens</name>
    <dbReference type="NCBI Taxonomy" id="2707018"/>
    <lineage>
        <taxon>Archaea</taxon>
        <taxon>Methanobacteriati</taxon>
        <taxon>Methanobacteriota</taxon>
        <taxon>Stenosarchaea group</taxon>
        <taxon>Halobacteria</taxon>
        <taxon>Halobacteriales</taxon>
        <taxon>Haloferacaceae</taxon>
        <taxon>Halorubrum</taxon>
    </lineage>
</organism>
<accession>A0ABD5QP35</accession>
<proteinExistence type="predicted"/>
<evidence type="ECO:0000313" key="2">
    <source>
        <dbReference type="EMBL" id="MFC5134055.1"/>
    </source>
</evidence>
<protein>
    <submittedName>
        <fullName evidence="2">Uncharacterized protein</fullName>
    </submittedName>
</protein>
<sequence>MSVSLEDRPRYAAPTRVDVTECRTDRIADRIRSNRVAGGEVHLERRGGRTYLVATPTDGESSRYRVEASRGNG</sequence>